<feature type="transmembrane region" description="Helical" evidence="6">
    <location>
        <begin position="367"/>
        <end position="390"/>
    </location>
</feature>
<keyword evidence="8" id="KW-1185">Reference proteome</keyword>
<evidence type="ECO:0000256" key="1">
    <source>
        <dbReference type="ARBA" id="ARBA00004141"/>
    </source>
</evidence>
<feature type="transmembrane region" description="Helical" evidence="6">
    <location>
        <begin position="334"/>
        <end position="355"/>
    </location>
</feature>
<feature type="transmembrane region" description="Helical" evidence="6">
    <location>
        <begin position="63"/>
        <end position="83"/>
    </location>
</feature>
<feature type="transmembrane region" description="Helical" evidence="6">
    <location>
        <begin position="311"/>
        <end position="328"/>
    </location>
</feature>
<accession>A0A9P6VDL5</accession>
<dbReference type="PANTHER" id="PTHR23501:SF195">
    <property type="entry name" value="PEP5"/>
    <property type="match status" value="1"/>
</dbReference>
<feature type="transmembrane region" description="Helical" evidence="6">
    <location>
        <begin position="457"/>
        <end position="478"/>
    </location>
</feature>
<dbReference type="PANTHER" id="PTHR23501">
    <property type="entry name" value="MAJOR FACILITATOR SUPERFAMILY"/>
    <property type="match status" value="1"/>
</dbReference>
<comment type="caution">
    <text evidence="7">The sequence shown here is derived from an EMBL/GenBank/DDBJ whole genome shotgun (WGS) entry which is preliminary data.</text>
</comment>
<evidence type="ECO:0000256" key="2">
    <source>
        <dbReference type="ARBA" id="ARBA00022448"/>
    </source>
</evidence>
<dbReference type="Pfam" id="PF06609">
    <property type="entry name" value="TRI12"/>
    <property type="match status" value="1"/>
</dbReference>
<evidence type="ECO:0000256" key="3">
    <source>
        <dbReference type="ARBA" id="ARBA00022692"/>
    </source>
</evidence>
<keyword evidence="2" id="KW-0813">Transport</keyword>
<keyword evidence="4 6" id="KW-1133">Transmembrane helix</keyword>
<reference evidence="7" key="1">
    <citation type="submission" date="2019-07" db="EMBL/GenBank/DDBJ databases">
        <title>Hyphodiscus hymeniophilus genome sequencing and assembly.</title>
        <authorList>
            <person name="Kramer G."/>
            <person name="Nodwell J."/>
        </authorList>
    </citation>
    <scope>NUCLEOTIDE SEQUENCE</scope>
    <source>
        <strain evidence="7">ATCC 34498</strain>
    </source>
</reference>
<gene>
    <name evidence="7" type="ORF">D0Z07_8806</name>
</gene>
<evidence type="ECO:0000313" key="8">
    <source>
        <dbReference type="Proteomes" id="UP000785200"/>
    </source>
</evidence>
<evidence type="ECO:0000256" key="5">
    <source>
        <dbReference type="ARBA" id="ARBA00023136"/>
    </source>
</evidence>
<dbReference type="GO" id="GO:0022857">
    <property type="term" value="F:transmembrane transporter activity"/>
    <property type="evidence" value="ECO:0007669"/>
    <property type="project" value="InterPro"/>
</dbReference>
<dbReference type="AlphaFoldDB" id="A0A9P6VDL5"/>
<feature type="transmembrane region" description="Helical" evidence="6">
    <location>
        <begin position="38"/>
        <end position="57"/>
    </location>
</feature>
<dbReference type="EMBL" id="VNKQ01000019">
    <property type="protein sequence ID" value="KAG0645228.1"/>
    <property type="molecule type" value="Genomic_DNA"/>
</dbReference>
<dbReference type="Proteomes" id="UP000785200">
    <property type="component" value="Unassembled WGS sequence"/>
</dbReference>
<evidence type="ECO:0000256" key="6">
    <source>
        <dbReference type="SAM" id="Phobius"/>
    </source>
</evidence>
<evidence type="ECO:0000256" key="4">
    <source>
        <dbReference type="ARBA" id="ARBA00022989"/>
    </source>
</evidence>
<keyword evidence="3 6" id="KW-0812">Transmembrane</keyword>
<evidence type="ECO:0000313" key="7">
    <source>
        <dbReference type="EMBL" id="KAG0645228.1"/>
    </source>
</evidence>
<feature type="transmembrane region" description="Helical" evidence="6">
    <location>
        <begin position="95"/>
        <end position="117"/>
    </location>
</feature>
<protein>
    <submittedName>
        <fullName evidence="7">Efflux pump FUS6</fullName>
    </submittedName>
</protein>
<feature type="transmembrane region" description="Helical" evidence="6">
    <location>
        <begin position="232"/>
        <end position="253"/>
    </location>
</feature>
<dbReference type="SUPFAM" id="SSF103473">
    <property type="entry name" value="MFS general substrate transporter"/>
    <property type="match status" value="1"/>
</dbReference>
<dbReference type="Gene3D" id="1.20.1250.20">
    <property type="entry name" value="MFS general substrate transporter like domains"/>
    <property type="match status" value="1"/>
</dbReference>
<keyword evidence="5 6" id="KW-0472">Membrane</keyword>
<dbReference type="OrthoDB" id="4161376at2759"/>
<feature type="transmembrane region" description="Helical" evidence="6">
    <location>
        <begin position="129"/>
        <end position="149"/>
    </location>
</feature>
<proteinExistence type="predicted"/>
<feature type="transmembrane region" description="Helical" evidence="6">
    <location>
        <begin position="201"/>
        <end position="220"/>
    </location>
</feature>
<feature type="transmembrane region" description="Helical" evidence="6">
    <location>
        <begin position="273"/>
        <end position="299"/>
    </location>
</feature>
<dbReference type="InterPro" id="IPR010573">
    <property type="entry name" value="MFS_Str1/Tri12-like"/>
</dbReference>
<organism evidence="7 8">
    <name type="scientific">Hyphodiscus hymeniophilus</name>
    <dbReference type="NCBI Taxonomy" id="353542"/>
    <lineage>
        <taxon>Eukaryota</taxon>
        <taxon>Fungi</taxon>
        <taxon>Dikarya</taxon>
        <taxon>Ascomycota</taxon>
        <taxon>Pezizomycotina</taxon>
        <taxon>Leotiomycetes</taxon>
        <taxon>Helotiales</taxon>
        <taxon>Hyphodiscaceae</taxon>
        <taxon>Hyphodiscus</taxon>
    </lineage>
</organism>
<dbReference type="GO" id="GO:0005886">
    <property type="term" value="C:plasma membrane"/>
    <property type="evidence" value="ECO:0007669"/>
    <property type="project" value="TreeGrafter"/>
</dbReference>
<name>A0A9P6VDL5_9HELO</name>
<sequence length="524" mass="56766">MGKIERTNIEANNSDEDVPESWNPWKVSILMVSRGRKWLLVIPTFVGFVGSIVVAKAPSMEVAIVGFALGGVGFAPQPLLHAVASEVMPRKYRSIAQAALNSSIATGAILSLTIGGALTQNNPAGFRTYWYICAGIFILSCILMVTLYNPAPRELQLTMTHTQKLKALDWVGYFLFDTGLTLFCIGLSYSQNPFPWSNGHVVAPFTIGSALLIGLGIYEWRFKKDGIFNHALFNRNFVICLIGVWIEGFAFMAANVYFPYSMEIVLAGRVTTYRVLLCYTLAFAMLLVGAVVMGTWIYFTKLVRAPIMTSFLSFIIFFVLMATLSASAPEPHFWGFIIFYGLGLGSCVITIYTAAQLSTPPEMISITSGLLGSIRSVGGSIGVAIHTAIFTNGLTNNLYPKVAAAVTPLGVSQGTIASLITDLTSGDTAALSNLPGVTSEVVEAAGLAVTQAYLVGFRNVFVCAGAFALFGFCLSFFIRDMREQFNPHIDAPLEGTALVHELEHELEEKRAAHVEHSETPNIGA</sequence>
<comment type="subcellular location">
    <subcellularLocation>
        <location evidence="1">Membrane</location>
        <topology evidence="1">Multi-pass membrane protein</topology>
    </subcellularLocation>
</comment>
<dbReference type="InterPro" id="IPR036259">
    <property type="entry name" value="MFS_trans_sf"/>
</dbReference>
<feature type="transmembrane region" description="Helical" evidence="6">
    <location>
        <begin position="170"/>
        <end position="189"/>
    </location>
</feature>